<comment type="subcellular location">
    <subcellularLocation>
        <location evidence="1">Cell membrane</location>
        <topology evidence="1">Multi-pass membrane protein</topology>
    </subcellularLocation>
</comment>
<evidence type="ECO:0000256" key="2">
    <source>
        <dbReference type="ARBA" id="ARBA00022448"/>
    </source>
</evidence>
<evidence type="ECO:0000256" key="3">
    <source>
        <dbReference type="ARBA" id="ARBA00022475"/>
    </source>
</evidence>
<feature type="transmembrane region" description="Helical" evidence="7">
    <location>
        <begin position="12"/>
        <end position="31"/>
    </location>
</feature>
<comment type="caution">
    <text evidence="9">The sequence shown here is derived from an EMBL/GenBank/DDBJ whole genome shotgun (WGS) entry which is preliminary data.</text>
</comment>
<evidence type="ECO:0000256" key="1">
    <source>
        <dbReference type="ARBA" id="ARBA00004651"/>
    </source>
</evidence>
<keyword evidence="3" id="KW-1003">Cell membrane</keyword>
<dbReference type="Proteomes" id="UP001623661">
    <property type="component" value="Unassembled WGS sequence"/>
</dbReference>
<evidence type="ECO:0000256" key="6">
    <source>
        <dbReference type="ARBA" id="ARBA00023136"/>
    </source>
</evidence>
<dbReference type="Gene3D" id="1.20.1250.20">
    <property type="entry name" value="MFS general substrate transporter like domains"/>
    <property type="match status" value="1"/>
</dbReference>
<keyword evidence="6 7" id="KW-0472">Membrane</keyword>
<sequence length="141" mass="15328">MTSLTHKFHALTKIIIAGILYAVGFGMIGIIHNFALFILSTVIWTIGEILVTTSFGVYISNNSPSNYRASFNAVGGLSWSIGGALGTSLAGKFIDSFGLNYIWSLTFIISAIATIVMYVVKILSVNEENRLKEDKCKEVKA</sequence>
<dbReference type="PROSITE" id="PS50850">
    <property type="entry name" value="MFS"/>
    <property type="match status" value="1"/>
</dbReference>
<gene>
    <name evidence="9" type="ORF">ACJDUH_12915</name>
</gene>
<reference evidence="9 10" key="1">
    <citation type="submission" date="2024-11" db="EMBL/GenBank/DDBJ databases">
        <authorList>
            <person name="Heng Y.C."/>
            <person name="Lim A.C.H."/>
            <person name="Lee J.K.Y."/>
            <person name="Kittelmann S."/>
        </authorList>
    </citation>
    <scope>NUCLEOTIDE SEQUENCE [LARGE SCALE GENOMIC DNA]</scope>
    <source>
        <strain evidence="9 10">WILCCON 0202</strain>
    </source>
</reference>
<dbReference type="InterPro" id="IPR011701">
    <property type="entry name" value="MFS"/>
</dbReference>
<dbReference type="SUPFAM" id="SSF103473">
    <property type="entry name" value="MFS general substrate transporter"/>
    <property type="match status" value="1"/>
</dbReference>
<keyword evidence="2" id="KW-0813">Transport</keyword>
<dbReference type="Pfam" id="PF07690">
    <property type="entry name" value="MFS_1"/>
    <property type="match status" value="1"/>
</dbReference>
<keyword evidence="5 7" id="KW-1133">Transmembrane helix</keyword>
<evidence type="ECO:0000256" key="4">
    <source>
        <dbReference type="ARBA" id="ARBA00022692"/>
    </source>
</evidence>
<keyword evidence="4 7" id="KW-0812">Transmembrane</keyword>
<dbReference type="InterPro" id="IPR050171">
    <property type="entry name" value="MFS_Transporters"/>
</dbReference>
<feature type="transmembrane region" description="Helical" evidence="7">
    <location>
        <begin position="101"/>
        <end position="120"/>
    </location>
</feature>
<evidence type="ECO:0000313" key="9">
    <source>
        <dbReference type="EMBL" id="MFL0268992.1"/>
    </source>
</evidence>
<protein>
    <submittedName>
        <fullName evidence="9">MFS transporter</fullName>
    </submittedName>
</protein>
<feature type="transmembrane region" description="Helical" evidence="7">
    <location>
        <begin position="71"/>
        <end position="89"/>
    </location>
</feature>
<proteinExistence type="predicted"/>
<keyword evidence="10" id="KW-1185">Reference proteome</keyword>
<dbReference type="PANTHER" id="PTHR23517">
    <property type="entry name" value="RESISTANCE PROTEIN MDTM, PUTATIVE-RELATED-RELATED"/>
    <property type="match status" value="1"/>
</dbReference>
<evidence type="ECO:0000256" key="5">
    <source>
        <dbReference type="ARBA" id="ARBA00022989"/>
    </source>
</evidence>
<evidence type="ECO:0000256" key="7">
    <source>
        <dbReference type="SAM" id="Phobius"/>
    </source>
</evidence>
<evidence type="ECO:0000313" key="10">
    <source>
        <dbReference type="Proteomes" id="UP001623661"/>
    </source>
</evidence>
<feature type="transmembrane region" description="Helical" evidence="7">
    <location>
        <begin position="37"/>
        <end position="59"/>
    </location>
</feature>
<evidence type="ECO:0000259" key="8">
    <source>
        <dbReference type="PROSITE" id="PS50850"/>
    </source>
</evidence>
<dbReference type="RefSeq" id="WP_406765791.1">
    <property type="nucleotide sequence ID" value="NZ_JBJHZY010000002.1"/>
</dbReference>
<dbReference type="PANTHER" id="PTHR23517:SF2">
    <property type="entry name" value="MULTIDRUG RESISTANCE PROTEIN MDTH"/>
    <property type="match status" value="1"/>
</dbReference>
<organism evidence="9 10">
    <name type="scientific">Candidatus Clostridium radicumherbarum</name>
    <dbReference type="NCBI Taxonomy" id="3381662"/>
    <lineage>
        <taxon>Bacteria</taxon>
        <taxon>Bacillati</taxon>
        <taxon>Bacillota</taxon>
        <taxon>Clostridia</taxon>
        <taxon>Eubacteriales</taxon>
        <taxon>Clostridiaceae</taxon>
        <taxon>Clostridium</taxon>
    </lineage>
</organism>
<accession>A0ABW8TTR1</accession>
<dbReference type="InterPro" id="IPR020846">
    <property type="entry name" value="MFS_dom"/>
</dbReference>
<name>A0ABW8TTR1_9CLOT</name>
<dbReference type="EMBL" id="JBJHZY010000002">
    <property type="protein sequence ID" value="MFL0268992.1"/>
    <property type="molecule type" value="Genomic_DNA"/>
</dbReference>
<dbReference type="InterPro" id="IPR036259">
    <property type="entry name" value="MFS_trans_sf"/>
</dbReference>
<feature type="domain" description="Major facilitator superfamily (MFS) profile" evidence="8">
    <location>
        <begin position="1"/>
        <end position="141"/>
    </location>
</feature>